<proteinExistence type="predicted"/>
<dbReference type="Proteomes" id="UP001055108">
    <property type="component" value="Unassembled WGS sequence"/>
</dbReference>
<organism evidence="1 2">
    <name type="scientific">Methylobacterium gregans</name>
    <dbReference type="NCBI Taxonomy" id="374424"/>
    <lineage>
        <taxon>Bacteria</taxon>
        <taxon>Pseudomonadati</taxon>
        <taxon>Pseudomonadota</taxon>
        <taxon>Alphaproteobacteria</taxon>
        <taxon>Hyphomicrobiales</taxon>
        <taxon>Methylobacteriaceae</taxon>
        <taxon>Methylobacterium</taxon>
    </lineage>
</organism>
<gene>
    <name evidence="1" type="ORF">NBEOAGPD_1211</name>
</gene>
<sequence>MFTKHATPYMGGALAALERDAGRVTLYKPAAVGRTVDLLRSLEPPVPAMQHQRLREPLIVTPQMKRG</sequence>
<dbReference type="RefSeq" id="WP_238301730.1">
    <property type="nucleotide sequence ID" value="NZ_BPQM01000026.1"/>
</dbReference>
<evidence type="ECO:0000313" key="2">
    <source>
        <dbReference type="Proteomes" id="UP001055108"/>
    </source>
</evidence>
<reference evidence="1" key="2">
    <citation type="submission" date="2021-08" db="EMBL/GenBank/DDBJ databases">
        <authorList>
            <person name="Tani A."/>
            <person name="Ola A."/>
            <person name="Ogura Y."/>
            <person name="Katsura K."/>
            <person name="Hayashi T."/>
        </authorList>
    </citation>
    <scope>NUCLEOTIDE SEQUENCE</scope>
    <source>
        <strain evidence="1">NBRC 103626</strain>
    </source>
</reference>
<keyword evidence="2" id="KW-1185">Reference proteome</keyword>
<accession>A0AA37MAU6</accession>
<evidence type="ECO:0000313" key="1">
    <source>
        <dbReference type="EMBL" id="GJD77999.1"/>
    </source>
</evidence>
<protein>
    <submittedName>
        <fullName evidence="1">Uncharacterized protein</fullName>
    </submittedName>
</protein>
<dbReference type="EMBL" id="BPQM01000026">
    <property type="protein sequence ID" value="GJD77999.1"/>
    <property type="molecule type" value="Genomic_DNA"/>
</dbReference>
<name>A0AA37MAU6_9HYPH</name>
<comment type="caution">
    <text evidence="1">The sequence shown here is derived from an EMBL/GenBank/DDBJ whole genome shotgun (WGS) entry which is preliminary data.</text>
</comment>
<reference evidence="1" key="1">
    <citation type="journal article" date="2016" name="Front. Microbiol.">
        <title>Genome Sequence of the Piezophilic, Mesophilic Sulfate-Reducing Bacterium Desulfovibrio indicus J2T.</title>
        <authorList>
            <person name="Cao J."/>
            <person name="Maignien L."/>
            <person name="Shao Z."/>
            <person name="Alain K."/>
            <person name="Jebbar M."/>
        </authorList>
    </citation>
    <scope>NUCLEOTIDE SEQUENCE</scope>
    <source>
        <strain evidence="1">NBRC 103626</strain>
    </source>
</reference>
<dbReference type="AlphaFoldDB" id="A0AA37MAU6"/>